<dbReference type="EMBL" id="JAKWBI020000014">
    <property type="protein sequence ID" value="KAJ2906441.1"/>
    <property type="molecule type" value="Genomic_DNA"/>
</dbReference>
<name>A0AAD5S5E7_9PEZI</name>
<feature type="region of interest" description="Disordered" evidence="1">
    <location>
        <begin position="1"/>
        <end position="81"/>
    </location>
</feature>
<gene>
    <name evidence="3" type="ORF">MKZ38_001801</name>
</gene>
<evidence type="ECO:0000256" key="1">
    <source>
        <dbReference type="SAM" id="MobiDB-lite"/>
    </source>
</evidence>
<dbReference type="AlphaFoldDB" id="A0AAD5S5E7"/>
<sequence length="658" mass="69311">MSSARRLTARWPSTAGTGDNSSLWAEGSSGGDPFHMEREISVALRRHEEASAAAPAAAGPPSSSRPPPAAPAAGTTTAAAADGASDWVTVASSEAGGGSVAGPGVFVRGVARGPAVRRFASPRLRAGGGLLVGESAVGVEYYPSDDEEDDMSSAAAAPTSLGAEQGSAPVSAAGRETRFSSAGRGFSGVSTPAAFVSSGAVSSGVTGDVDASSLRVEGPTSSYAYGGGESSSRQAVVGSAWSYSSSEGEEGEDSRLRRLGSAMFGRLRQNKQRQNQDQDSISSARANTESSSALPVGYFDDDWAISRRLAKLISRGDTPQPPQAQTRTGAATAKQQQQGHFGPHPDHTATQRPSRAIQSGVFSLLGGSSKRARDLEQGDGGVIGQEDGRFEAVELNENPQHGHFQPRSSMHHHQRQHQNVGGRLGPIPRTVHTVDTEAAVARASNRAVRGSRVCSADFVPRHLAHQHQQQRAQQSQQQGHHGHGREHRANITTERAANGQNQGGQVQASQTPGSIFLRTRTFISTIASPIFGGDEERDNYLDRTDDDNLPAALPPSSTATCDPRLGAPAPAFISLAALQRRRALFRAMYVLGVLSVLPTVLALSCVDRAVVRHFSWGQLNGWNVRQRRHFLVLGTLQLVLVVVAIAFGAWYAGQTGRE</sequence>
<reference evidence="3" key="1">
    <citation type="submission" date="2022-07" db="EMBL/GenBank/DDBJ databases">
        <title>Draft genome sequence of Zalerion maritima ATCC 34329, a (micro)plastics degrading marine fungus.</title>
        <authorList>
            <person name="Paco A."/>
            <person name="Goncalves M.F.M."/>
            <person name="Rocha-Santos T.A.P."/>
            <person name="Alves A."/>
        </authorList>
    </citation>
    <scope>NUCLEOTIDE SEQUENCE</scope>
    <source>
        <strain evidence="3">ATCC 34329</strain>
    </source>
</reference>
<evidence type="ECO:0000313" key="4">
    <source>
        <dbReference type="Proteomes" id="UP001201980"/>
    </source>
</evidence>
<feature type="region of interest" description="Disordered" evidence="1">
    <location>
        <begin position="200"/>
        <end position="293"/>
    </location>
</feature>
<feature type="region of interest" description="Disordered" evidence="1">
    <location>
        <begin position="401"/>
        <end position="426"/>
    </location>
</feature>
<evidence type="ECO:0000313" key="3">
    <source>
        <dbReference type="EMBL" id="KAJ2906441.1"/>
    </source>
</evidence>
<evidence type="ECO:0000256" key="2">
    <source>
        <dbReference type="SAM" id="Phobius"/>
    </source>
</evidence>
<feature type="region of interest" description="Disordered" evidence="1">
    <location>
        <begin position="463"/>
        <end position="487"/>
    </location>
</feature>
<keyword evidence="2" id="KW-0812">Transmembrane</keyword>
<feature type="compositionally biased region" description="Low complexity" evidence="1">
    <location>
        <begin position="323"/>
        <end position="338"/>
    </location>
</feature>
<proteinExistence type="predicted"/>
<feature type="compositionally biased region" description="Low complexity" evidence="1">
    <location>
        <begin position="51"/>
        <end position="62"/>
    </location>
</feature>
<feature type="compositionally biased region" description="Low complexity" evidence="1">
    <location>
        <begin position="71"/>
        <end position="81"/>
    </location>
</feature>
<keyword evidence="4" id="KW-1185">Reference proteome</keyword>
<dbReference type="Proteomes" id="UP001201980">
    <property type="component" value="Unassembled WGS sequence"/>
</dbReference>
<feature type="region of interest" description="Disordered" evidence="1">
    <location>
        <begin position="313"/>
        <end position="353"/>
    </location>
</feature>
<feature type="compositionally biased region" description="Basic and acidic residues" evidence="1">
    <location>
        <begin position="34"/>
        <end position="50"/>
    </location>
</feature>
<comment type="caution">
    <text evidence="3">The sequence shown here is derived from an EMBL/GenBank/DDBJ whole genome shotgun (WGS) entry which is preliminary data.</text>
</comment>
<feature type="transmembrane region" description="Helical" evidence="2">
    <location>
        <begin position="630"/>
        <end position="652"/>
    </location>
</feature>
<protein>
    <submittedName>
        <fullName evidence="3">Uncharacterized protein</fullName>
    </submittedName>
</protein>
<feature type="compositionally biased region" description="Polar residues" evidence="1">
    <location>
        <begin position="14"/>
        <end position="23"/>
    </location>
</feature>
<feature type="transmembrane region" description="Helical" evidence="2">
    <location>
        <begin position="587"/>
        <end position="610"/>
    </location>
</feature>
<feature type="region of interest" description="Disordered" evidence="1">
    <location>
        <begin position="143"/>
        <end position="176"/>
    </location>
</feature>
<feature type="compositionally biased region" description="Polar residues" evidence="1">
    <location>
        <begin position="280"/>
        <end position="293"/>
    </location>
</feature>
<feature type="compositionally biased region" description="Low complexity" evidence="1">
    <location>
        <begin position="466"/>
        <end position="479"/>
    </location>
</feature>
<organism evidence="3 4">
    <name type="scientific">Zalerion maritima</name>
    <dbReference type="NCBI Taxonomy" id="339359"/>
    <lineage>
        <taxon>Eukaryota</taxon>
        <taxon>Fungi</taxon>
        <taxon>Dikarya</taxon>
        <taxon>Ascomycota</taxon>
        <taxon>Pezizomycotina</taxon>
        <taxon>Sordariomycetes</taxon>
        <taxon>Lulworthiomycetidae</taxon>
        <taxon>Lulworthiales</taxon>
        <taxon>Lulworthiaceae</taxon>
        <taxon>Zalerion</taxon>
    </lineage>
</organism>
<keyword evidence="2" id="KW-1133">Transmembrane helix</keyword>
<keyword evidence="2" id="KW-0472">Membrane</keyword>
<accession>A0AAD5S5E7</accession>